<dbReference type="SUPFAM" id="SSF75005">
    <property type="entry name" value="Arabinanase/levansucrase/invertase"/>
    <property type="match status" value="1"/>
</dbReference>
<dbReference type="Gene3D" id="3.30.1920.20">
    <property type="match status" value="2"/>
</dbReference>
<keyword evidence="8" id="KW-1185">Reference proteome</keyword>
<sequence length="1365" mass="147849">MLKKGKSKSSFSLALLLAANLVIGVSAQVPAQRASAEGAVQVTEDVQPVLRASASTTEGAYTYQVTEAPELDAVFNKTNHMGDGFLWLPFGIKNQQGLGTSSTKSAILFNDSFVGDRWVGGSTLGTYTGIDADTSSINYFWGTNGQKQNFNQIWGIDKAESGYSGTVAWNLVNGYGMSGIRSASDTHDTDYHKMWISGQNPSAANSYIILDAYAIKNLGKMNIWNFNEPTHTNKGLKNIKIFTSTDGVSYTELTNGSPFQIPQASGTGPTGYSKEIDLNSITARYVKITYNPVVNDGNWGDPAQYGLSAVRLYDSTGNKLILSAQAGSTANRTLYSNGNAWNLGGIVLDNYLYFNLHNSGNNAFQLMRYTITNGAIDFNSLKAFDALPFIYYSSLPSGYSPYSGDAVVGNAIRLSMFDNLAFWEDDDGYVYGLGADEIYDGIHPKSNSYILLSRVPKASFEDFNAKEYWNGTGWTRQYETASHIKDVVGNDVGPVGNIPSFFKAKGGQLDGKYVLVYMENVDGDSFFRVADRPEGPWSDKHLLYKRNGNEHIYNTGAVPFLSKDGEFYFYLIRNESSMKFFKYSEVMNGENPNLALYKTATADSACSDTTTAANAVDGIIQGSKWCSSSNDRWLHVDLGSEKKVNQFVVKHASEAAESASYNTKDYNIQVSNDDTNWTTVVNIANNNYGVTVNSIAEVSARYIKLNVTTPTQTTDPTARIYDFEVYGPNPTTKTLDRIIDPKAITPTIGVAKTAEALELPAKIILATDAANLRADVTWDLDEIEYDPTATTGQTFTVTGEVTLPNGVINPNSVPLTTTISVSTKPADIVAHWKFNEGSGTTAGDTSGKGNTGTLVNNPTWSASGKFGGALAFNNGSRVEINPTATLNQSGDETVSFWFKTSQPATRYMNLFRQEKRFTALQLTDEGTARVAYWPQGPAMLKLLTFPWTYSDNNWHHYVASYSHTMGLKIYVDGNVVASDTTNIGKLSAVTNKIVIGADESGGEAYNGLLDDVRVFSGPLTQAQVTQLMNAGLDQQAPTTTDNAPSGWVNQGTITLSASDNGTGVANTYYKLDGGAEQTGTSVVLSEEGVHKLVYWSVDKAGNVEQAHTVSISIDKKTPETKAAITPAEPDGLNGWYLHPIAVSMNAADNLSDVAKTEYSLDGGTTWKIYTSSLTFDQDGTYTINFRSTDNAGNQEEGKSVSFKLDSAAPVVEVTVPGDNSIYQVSVDLTPQIALTDILSGVDSSKTTVTLDTYSYQIGTAIPLYKLPLGQHTLVVSSSDLAGNQISKTIQFTTVASIDSLKALVTRFPNNNGIDNVGIATSLLEKLANNNLNSFVNEVKAQSGKHVSSEAAEYLLRDAQYVLTQK</sequence>
<keyword evidence="1 5" id="KW-0732">Signal</keyword>
<feature type="domain" description="F5/8 type C" evidence="6">
    <location>
        <begin position="582"/>
        <end position="728"/>
    </location>
</feature>
<evidence type="ECO:0000256" key="5">
    <source>
        <dbReference type="SAM" id="SignalP"/>
    </source>
</evidence>
<keyword evidence="2" id="KW-0378">Hydrolase</keyword>
<feature type="signal peptide" evidence="5">
    <location>
        <begin position="1"/>
        <end position="27"/>
    </location>
</feature>
<dbReference type="Proteomes" id="UP000616779">
    <property type="component" value="Unassembled WGS sequence"/>
</dbReference>
<evidence type="ECO:0000256" key="4">
    <source>
        <dbReference type="ARBA" id="ARBA00023295"/>
    </source>
</evidence>
<evidence type="ECO:0000256" key="1">
    <source>
        <dbReference type="ARBA" id="ARBA00022729"/>
    </source>
</evidence>
<evidence type="ECO:0000256" key="2">
    <source>
        <dbReference type="ARBA" id="ARBA00022801"/>
    </source>
</evidence>
<dbReference type="Gene3D" id="2.60.120.260">
    <property type="entry name" value="Galactose-binding domain-like"/>
    <property type="match status" value="2"/>
</dbReference>
<evidence type="ECO:0000313" key="7">
    <source>
        <dbReference type="EMBL" id="NOU75697.1"/>
    </source>
</evidence>
<dbReference type="InterPro" id="IPR023296">
    <property type="entry name" value="Glyco_hydro_beta-prop_sf"/>
</dbReference>
<dbReference type="SUPFAM" id="SSF49785">
    <property type="entry name" value="Galactose-binding domain-like"/>
    <property type="match status" value="2"/>
</dbReference>
<feature type="chain" id="PRO_5045146378" evidence="5">
    <location>
        <begin position="28"/>
        <end position="1365"/>
    </location>
</feature>
<dbReference type="InterPro" id="IPR008979">
    <property type="entry name" value="Galactose-bd-like_sf"/>
</dbReference>
<dbReference type="SUPFAM" id="SSF49899">
    <property type="entry name" value="Concanavalin A-like lectins/glucanases"/>
    <property type="match status" value="1"/>
</dbReference>
<keyword evidence="4" id="KW-0326">Glycosidase</keyword>
<dbReference type="InterPro" id="IPR000421">
    <property type="entry name" value="FA58C"/>
</dbReference>
<dbReference type="NCBIfam" id="NF047446">
    <property type="entry name" value="barrel_OmpL47"/>
    <property type="match status" value="2"/>
</dbReference>
<dbReference type="Pfam" id="PF13810">
    <property type="entry name" value="DUF4185"/>
    <property type="match status" value="1"/>
</dbReference>
<dbReference type="PROSITE" id="PS50022">
    <property type="entry name" value="FA58C_3"/>
    <property type="match status" value="1"/>
</dbReference>
<evidence type="ECO:0000313" key="8">
    <source>
        <dbReference type="Proteomes" id="UP000616779"/>
    </source>
</evidence>
<accession>A0ABX1Y4A0</accession>
<dbReference type="Gene3D" id="2.60.120.200">
    <property type="match status" value="1"/>
</dbReference>
<gene>
    <name evidence="7" type="ORF">GC098_30725</name>
</gene>
<dbReference type="InterPro" id="IPR006558">
    <property type="entry name" value="LamG-like"/>
</dbReference>
<dbReference type="Pfam" id="PF00754">
    <property type="entry name" value="F5_F8_type_C"/>
    <property type="match status" value="1"/>
</dbReference>
<reference evidence="7 8" key="1">
    <citation type="submission" date="2019-10" db="EMBL/GenBank/DDBJ databases">
        <title>Description of Paenibacillus terrestris sp. nov.</title>
        <authorList>
            <person name="Carlier A."/>
            <person name="Qi S."/>
        </authorList>
    </citation>
    <scope>NUCLEOTIDE SEQUENCE [LARGE SCALE GENOMIC DNA]</scope>
    <source>
        <strain evidence="7 8">LMG 31458</strain>
    </source>
</reference>
<dbReference type="InterPro" id="IPR025442">
    <property type="entry name" value="DUF4185"/>
</dbReference>
<evidence type="ECO:0000259" key="6">
    <source>
        <dbReference type="PROSITE" id="PS50022"/>
    </source>
</evidence>
<evidence type="ECO:0000256" key="3">
    <source>
        <dbReference type="ARBA" id="ARBA00023157"/>
    </source>
</evidence>
<dbReference type="SMART" id="SM00560">
    <property type="entry name" value="LamGL"/>
    <property type="match status" value="1"/>
</dbReference>
<name>A0ABX1Y4A0_9BACL</name>
<dbReference type="Pfam" id="PF13385">
    <property type="entry name" value="Laminin_G_3"/>
    <property type="match status" value="1"/>
</dbReference>
<dbReference type="InterPro" id="IPR013320">
    <property type="entry name" value="ConA-like_dom_sf"/>
</dbReference>
<keyword evidence="3" id="KW-1015">Disulfide bond</keyword>
<proteinExistence type="predicted"/>
<comment type="caution">
    <text evidence="7">The sequence shown here is derived from an EMBL/GenBank/DDBJ whole genome shotgun (WGS) entry which is preliminary data.</text>
</comment>
<dbReference type="InterPro" id="IPR058094">
    <property type="entry name" value="Ig-like_OmpL47-like"/>
</dbReference>
<protein>
    <submittedName>
        <fullName evidence="7">DUF4185 domain-containing protein</fullName>
    </submittedName>
</protein>
<dbReference type="RefSeq" id="WP_171647584.1">
    <property type="nucleotide sequence ID" value="NZ_WHOA01000222.1"/>
</dbReference>
<dbReference type="EMBL" id="WHOA01000222">
    <property type="protein sequence ID" value="NOU75697.1"/>
    <property type="molecule type" value="Genomic_DNA"/>
</dbReference>
<organism evidence="7 8">
    <name type="scientific">Paenibacillus phytorum</name>
    <dbReference type="NCBI Taxonomy" id="2654977"/>
    <lineage>
        <taxon>Bacteria</taxon>
        <taxon>Bacillati</taxon>
        <taxon>Bacillota</taxon>
        <taxon>Bacilli</taxon>
        <taxon>Bacillales</taxon>
        <taxon>Paenibacillaceae</taxon>
        <taxon>Paenibacillus</taxon>
    </lineage>
</organism>